<dbReference type="PANTHER" id="PTHR42788">
    <property type="entry name" value="TAURINE IMPORT ATP-BINDING PROTEIN-RELATED"/>
    <property type="match status" value="1"/>
</dbReference>
<dbReference type="GO" id="GO:0005524">
    <property type="term" value="F:ATP binding"/>
    <property type="evidence" value="ECO:0007669"/>
    <property type="project" value="UniProtKB-KW"/>
</dbReference>
<evidence type="ECO:0000256" key="5">
    <source>
        <dbReference type="ARBA" id="ARBA00022840"/>
    </source>
</evidence>
<feature type="domain" description="ABC transporter" evidence="6">
    <location>
        <begin position="6"/>
        <end position="229"/>
    </location>
</feature>
<keyword evidence="3" id="KW-1003">Cell membrane</keyword>
<reference evidence="7 8" key="1">
    <citation type="submission" date="2024-02" db="EMBL/GenBank/DDBJ databases">
        <title>Genome sequence of Aquincola sp. MAHUQ-54.</title>
        <authorList>
            <person name="Huq M.A."/>
        </authorList>
    </citation>
    <scope>NUCLEOTIDE SEQUENCE [LARGE SCALE GENOMIC DNA]</scope>
    <source>
        <strain evidence="7 8">MAHUQ-54</strain>
    </source>
</reference>
<dbReference type="Pfam" id="PF00005">
    <property type="entry name" value="ABC_tran"/>
    <property type="match status" value="1"/>
</dbReference>
<keyword evidence="3" id="KW-0472">Membrane</keyword>
<accession>A0AAW9QI12</accession>
<proteinExistence type="inferred from homology"/>
<evidence type="ECO:0000256" key="1">
    <source>
        <dbReference type="ARBA" id="ARBA00005417"/>
    </source>
</evidence>
<evidence type="ECO:0000313" key="7">
    <source>
        <dbReference type="EMBL" id="MEF7616911.1"/>
    </source>
</evidence>
<dbReference type="InterPro" id="IPR027417">
    <property type="entry name" value="P-loop_NTPase"/>
</dbReference>
<dbReference type="InterPro" id="IPR003439">
    <property type="entry name" value="ABC_transporter-like_ATP-bd"/>
</dbReference>
<dbReference type="SMART" id="SM00382">
    <property type="entry name" value="AAA"/>
    <property type="match status" value="1"/>
</dbReference>
<keyword evidence="2" id="KW-0813">Transport</keyword>
<evidence type="ECO:0000313" key="8">
    <source>
        <dbReference type="Proteomes" id="UP001336250"/>
    </source>
</evidence>
<keyword evidence="4" id="KW-0547">Nucleotide-binding</keyword>
<dbReference type="InterPro" id="IPR003593">
    <property type="entry name" value="AAA+_ATPase"/>
</dbReference>
<keyword evidence="8" id="KW-1185">Reference proteome</keyword>
<dbReference type="RefSeq" id="WP_332292518.1">
    <property type="nucleotide sequence ID" value="NZ_JAZIBG010000049.1"/>
</dbReference>
<keyword evidence="5 7" id="KW-0067">ATP-binding</keyword>
<protein>
    <submittedName>
        <fullName evidence="7">ABC transporter ATP-binding protein</fullName>
    </submittedName>
</protein>
<dbReference type="CDD" id="cd03293">
    <property type="entry name" value="ABC_NrtD_SsuB_transporters"/>
    <property type="match status" value="1"/>
</dbReference>
<sequence>MSAAAIALRHVSRRYANGVQALADVSLQAAPGAFVSLLGPSGCGKSTVLRLLAGLDAPSSGQVQRPADGVGYVFQDPTLMPWASVEANVRLPLRLRHAPRAAADAAVREALQAVGLADFARALPRELSGGMRMRASIARAMVTRPSLLLLDEPFAALDEITRFRLNQELLGLWQRDAFTALFVTHSVYEAVFLSQRVVVMGARPGRVVREITVDAPYPRDAGFRATAAYARACAEVAAALEQATEGADAR</sequence>
<comment type="caution">
    <text evidence="7">The sequence shown here is derived from an EMBL/GenBank/DDBJ whole genome shotgun (WGS) entry which is preliminary data.</text>
</comment>
<dbReference type="SUPFAM" id="SSF52540">
    <property type="entry name" value="P-loop containing nucleoside triphosphate hydrolases"/>
    <property type="match status" value="1"/>
</dbReference>
<organism evidence="7 8">
    <name type="scientific">Aquincola agrisoli</name>
    <dbReference type="NCBI Taxonomy" id="3119538"/>
    <lineage>
        <taxon>Bacteria</taxon>
        <taxon>Pseudomonadati</taxon>
        <taxon>Pseudomonadota</taxon>
        <taxon>Betaproteobacteria</taxon>
        <taxon>Burkholderiales</taxon>
        <taxon>Sphaerotilaceae</taxon>
        <taxon>Aquincola</taxon>
    </lineage>
</organism>
<dbReference type="Proteomes" id="UP001336250">
    <property type="component" value="Unassembled WGS sequence"/>
</dbReference>
<gene>
    <name evidence="7" type="ORF">V4F39_23555</name>
</gene>
<dbReference type="GO" id="GO:0016887">
    <property type="term" value="F:ATP hydrolysis activity"/>
    <property type="evidence" value="ECO:0007669"/>
    <property type="project" value="InterPro"/>
</dbReference>
<evidence type="ECO:0000256" key="2">
    <source>
        <dbReference type="ARBA" id="ARBA00022448"/>
    </source>
</evidence>
<evidence type="ECO:0000256" key="3">
    <source>
        <dbReference type="ARBA" id="ARBA00022475"/>
    </source>
</evidence>
<dbReference type="Gene3D" id="3.40.50.300">
    <property type="entry name" value="P-loop containing nucleotide triphosphate hydrolases"/>
    <property type="match status" value="1"/>
</dbReference>
<dbReference type="PANTHER" id="PTHR42788:SF19">
    <property type="entry name" value="ALIPHATIC SULFONATES IMPORT ATP-BINDING PROTEIN SSUB 2"/>
    <property type="match status" value="1"/>
</dbReference>
<dbReference type="InterPro" id="IPR050166">
    <property type="entry name" value="ABC_transporter_ATP-bind"/>
</dbReference>
<dbReference type="PROSITE" id="PS50893">
    <property type="entry name" value="ABC_TRANSPORTER_2"/>
    <property type="match status" value="1"/>
</dbReference>
<dbReference type="EMBL" id="JAZIBG010000049">
    <property type="protein sequence ID" value="MEF7616911.1"/>
    <property type="molecule type" value="Genomic_DNA"/>
</dbReference>
<evidence type="ECO:0000259" key="6">
    <source>
        <dbReference type="PROSITE" id="PS50893"/>
    </source>
</evidence>
<dbReference type="InterPro" id="IPR017871">
    <property type="entry name" value="ABC_transporter-like_CS"/>
</dbReference>
<evidence type="ECO:0000256" key="4">
    <source>
        <dbReference type="ARBA" id="ARBA00022741"/>
    </source>
</evidence>
<dbReference type="AlphaFoldDB" id="A0AAW9QI12"/>
<name>A0AAW9QI12_9BURK</name>
<comment type="similarity">
    <text evidence="1">Belongs to the ABC transporter superfamily.</text>
</comment>
<dbReference type="PROSITE" id="PS00211">
    <property type="entry name" value="ABC_TRANSPORTER_1"/>
    <property type="match status" value="1"/>
</dbReference>